<keyword evidence="12" id="KW-1185">Reference proteome</keyword>
<dbReference type="RefSeq" id="WP_246532883.1">
    <property type="nucleotide sequence ID" value="NZ_JACHJY010000010.1"/>
</dbReference>
<evidence type="ECO:0000256" key="3">
    <source>
        <dbReference type="ARBA" id="ARBA00022475"/>
    </source>
</evidence>
<accession>A0A7W7XFQ9</accession>
<comment type="subcellular location">
    <subcellularLocation>
        <location evidence="1">Cell membrane</location>
        <topology evidence="1">Multi-pass membrane protein</topology>
    </subcellularLocation>
</comment>
<feature type="transmembrane region" description="Helical" evidence="9">
    <location>
        <begin position="21"/>
        <end position="46"/>
    </location>
</feature>
<feature type="compositionally biased region" description="Low complexity" evidence="8">
    <location>
        <begin position="595"/>
        <end position="616"/>
    </location>
</feature>
<feature type="transmembrane region" description="Helical" evidence="9">
    <location>
        <begin position="279"/>
        <end position="304"/>
    </location>
</feature>
<feature type="compositionally biased region" description="Low complexity" evidence="8">
    <location>
        <begin position="550"/>
        <end position="559"/>
    </location>
</feature>
<dbReference type="Proteomes" id="UP000582643">
    <property type="component" value="Unassembled WGS sequence"/>
</dbReference>
<keyword evidence="4 9" id="KW-0812">Transmembrane</keyword>
<feature type="transmembrane region" description="Helical" evidence="9">
    <location>
        <begin position="481"/>
        <end position="503"/>
    </location>
</feature>
<dbReference type="InterPro" id="IPR020846">
    <property type="entry name" value="MFS_dom"/>
</dbReference>
<feature type="domain" description="Major facilitator superfamily (MFS) profile" evidence="10">
    <location>
        <begin position="24"/>
        <end position="511"/>
    </location>
</feature>
<evidence type="ECO:0000256" key="4">
    <source>
        <dbReference type="ARBA" id="ARBA00022692"/>
    </source>
</evidence>
<feature type="transmembrane region" description="Helical" evidence="9">
    <location>
        <begin position="345"/>
        <end position="364"/>
    </location>
</feature>
<dbReference type="PROSITE" id="PS50850">
    <property type="entry name" value="MFS"/>
    <property type="match status" value="1"/>
</dbReference>
<evidence type="ECO:0000259" key="10">
    <source>
        <dbReference type="PROSITE" id="PS50850"/>
    </source>
</evidence>
<dbReference type="GO" id="GO:0046677">
    <property type="term" value="P:response to antibiotic"/>
    <property type="evidence" value="ECO:0007669"/>
    <property type="project" value="UniProtKB-KW"/>
</dbReference>
<proteinExistence type="predicted"/>
<name>A0A7W7XFQ9_9ACTN</name>
<organism evidence="11 12">
    <name type="scientific">Streptomyces nymphaeiformis</name>
    <dbReference type="NCBI Taxonomy" id="2663842"/>
    <lineage>
        <taxon>Bacteria</taxon>
        <taxon>Bacillati</taxon>
        <taxon>Actinomycetota</taxon>
        <taxon>Actinomycetes</taxon>
        <taxon>Kitasatosporales</taxon>
        <taxon>Streptomycetaceae</taxon>
        <taxon>Streptomyces</taxon>
    </lineage>
</organism>
<feature type="transmembrane region" description="Helical" evidence="9">
    <location>
        <begin position="212"/>
        <end position="232"/>
    </location>
</feature>
<dbReference type="PRINTS" id="PR01036">
    <property type="entry name" value="TCRTETB"/>
</dbReference>
<dbReference type="CDD" id="cd17321">
    <property type="entry name" value="MFS_MMR_MDR_like"/>
    <property type="match status" value="1"/>
</dbReference>
<gene>
    <name evidence="11" type="ORF">GGE06_006365</name>
</gene>
<keyword evidence="7" id="KW-0046">Antibiotic resistance</keyword>
<evidence type="ECO:0000313" key="11">
    <source>
        <dbReference type="EMBL" id="MBB4985413.1"/>
    </source>
</evidence>
<evidence type="ECO:0000256" key="7">
    <source>
        <dbReference type="ARBA" id="ARBA00023251"/>
    </source>
</evidence>
<feature type="compositionally biased region" description="Low complexity" evidence="8">
    <location>
        <begin position="574"/>
        <end position="588"/>
    </location>
</feature>
<dbReference type="Pfam" id="PF07690">
    <property type="entry name" value="MFS_1"/>
    <property type="match status" value="1"/>
</dbReference>
<feature type="transmembrane region" description="Helical" evidence="9">
    <location>
        <begin position="148"/>
        <end position="168"/>
    </location>
</feature>
<evidence type="ECO:0000256" key="6">
    <source>
        <dbReference type="ARBA" id="ARBA00023136"/>
    </source>
</evidence>
<evidence type="ECO:0000256" key="8">
    <source>
        <dbReference type="SAM" id="MobiDB-lite"/>
    </source>
</evidence>
<feature type="transmembrane region" description="Helical" evidence="9">
    <location>
        <begin position="115"/>
        <end position="136"/>
    </location>
</feature>
<evidence type="ECO:0000256" key="9">
    <source>
        <dbReference type="SAM" id="Phobius"/>
    </source>
</evidence>
<keyword evidence="6 9" id="KW-0472">Membrane</keyword>
<feature type="transmembrane region" description="Helical" evidence="9">
    <location>
        <begin position="58"/>
        <end position="78"/>
    </location>
</feature>
<evidence type="ECO:0000313" key="12">
    <source>
        <dbReference type="Proteomes" id="UP000582643"/>
    </source>
</evidence>
<keyword evidence="5 9" id="KW-1133">Transmembrane helix</keyword>
<dbReference type="EMBL" id="JACHJY010000010">
    <property type="protein sequence ID" value="MBB4985413.1"/>
    <property type="molecule type" value="Genomic_DNA"/>
</dbReference>
<dbReference type="SUPFAM" id="SSF103473">
    <property type="entry name" value="MFS general substrate transporter"/>
    <property type="match status" value="1"/>
</dbReference>
<evidence type="ECO:0000256" key="1">
    <source>
        <dbReference type="ARBA" id="ARBA00004651"/>
    </source>
</evidence>
<sequence length="664" mass="67697">MSRTNTAQGRPRSPVGGGTNRWVVLVVLCVSLLLVALDATILHVAVPSLTEDLRPSSTALLWIVDAYPLVCASLLILFGTLGDRVGRRRVLLLGYALFGIASAVAALATEPSVLIGARALLGVGGAMIMPATLSILRTVFPDRRERATAIGIWTATAAIGAATGPVLGGFLVENYWWGSVFLINIPLMALILPLGRRLLPESRGAADGPWDVLGALMAAAGVLGCVLGVKRAGAGDPLLTLETAGPLLLGATLLVLFVRRQKRRPHPLIDLRLFSRAAFTTSVGCIVIGMLALVGLELIAIQYLQLVLGLSPLETGLRLLPLTFAAMAAGATGSYTLRRIGPRRMVGWGFLLTAAAVLLLTFMGQHDRPALLTVGFVLLGFGLQTTLFSAYESMLSEAPQGSAGGAAAIGETSYQLGAGMGIALLGSVMNAAYAPGLASVPGVPAEASRAAANSLGEAYKVADQLGGAAGEALHQAARHSFVNGLHVTLFVSAGLLLVGALMAQRLPRIMECPVDPEEAFDAREAEGARMAAEGLDRTAEPAGAGAVLGAAGAPEAASADPSERTGASGVPGPSERAGSAEWAGASGAPGLSERSGSPEQPGVSGQPGSSGTPGISEQPVSSERAGVSERAGASEPSGCPEGVEPRVPATREAIEPAGSGRPAH</sequence>
<evidence type="ECO:0000256" key="5">
    <source>
        <dbReference type="ARBA" id="ARBA00022989"/>
    </source>
</evidence>
<keyword evidence="3" id="KW-1003">Cell membrane</keyword>
<dbReference type="PANTHER" id="PTHR42718">
    <property type="entry name" value="MAJOR FACILITATOR SUPERFAMILY MULTIDRUG TRANSPORTER MFSC"/>
    <property type="match status" value="1"/>
</dbReference>
<dbReference type="InterPro" id="IPR011701">
    <property type="entry name" value="MFS"/>
</dbReference>
<dbReference type="AlphaFoldDB" id="A0A7W7XFQ9"/>
<feature type="transmembrane region" description="Helical" evidence="9">
    <location>
        <begin position="238"/>
        <end position="258"/>
    </location>
</feature>
<feature type="region of interest" description="Disordered" evidence="8">
    <location>
        <begin position="550"/>
        <end position="664"/>
    </location>
</feature>
<feature type="transmembrane region" description="Helical" evidence="9">
    <location>
        <begin position="174"/>
        <end position="192"/>
    </location>
</feature>
<dbReference type="PANTHER" id="PTHR42718:SF47">
    <property type="entry name" value="METHYL VIOLOGEN RESISTANCE PROTEIN SMVA"/>
    <property type="match status" value="1"/>
</dbReference>
<dbReference type="InterPro" id="IPR036259">
    <property type="entry name" value="MFS_trans_sf"/>
</dbReference>
<feature type="transmembrane region" description="Helical" evidence="9">
    <location>
        <begin position="316"/>
        <end position="333"/>
    </location>
</feature>
<feature type="transmembrane region" description="Helical" evidence="9">
    <location>
        <begin position="90"/>
        <end position="109"/>
    </location>
</feature>
<dbReference type="Gene3D" id="1.20.1720.10">
    <property type="entry name" value="Multidrug resistance protein D"/>
    <property type="match status" value="1"/>
</dbReference>
<dbReference type="GO" id="GO:0005886">
    <property type="term" value="C:plasma membrane"/>
    <property type="evidence" value="ECO:0007669"/>
    <property type="project" value="UniProtKB-SubCell"/>
</dbReference>
<protein>
    <submittedName>
        <fullName evidence="11">DHA2 family multidrug resistance protein-like MFS transporter</fullName>
    </submittedName>
</protein>
<keyword evidence="2" id="KW-0813">Transport</keyword>
<dbReference type="GO" id="GO:0022857">
    <property type="term" value="F:transmembrane transporter activity"/>
    <property type="evidence" value="ECO:0007669"/>
    <property type="project" value="InterPro"/>
</dbReference>
<comment type="caution">
    <text evidence="11">The sequence shown here is derived from an EMBL/GenBank/DDBJ whole genome shotgun (WGS) entry which is preliminary data.</text>
</comment>
<feature type="transmembrane region" description="Helical" evidence="9">
    <location>
        <begin position="370"/>
        <end position="391"/>
    </location>
</feature>
<reference evidence="11 12" key="1">
    <citation type="submission" date="2020-08" db="EMBL/GenBank/DDBJ databases">
        <title>Genomic Encyclopedia of Type Strains, Phase III (KMG-III): the genomes of soil and plant-associated and newly described type strains.</title>
        <authorList>
            <person name="Whitman W."/>
        </authorList>
    </citation>
    <scope>NUCLEOTIDE SEQUENCE [LARGE SCALE GENOMIC DNA]</scope>
    <source>
        <strain evidence="11 12">SFB5A</strain>
    </source>
</reference>
<evidence type="ECO:0000256" key="2">
    <source>
        <dbReference type="ARBA" id="ARBA00022448"/>
    </source>
</evidence>
<dbReference type="Gene3D" id="1.20.1250.20">
    <property type="entry name" value="MFS general substrate transporter like domains"/>
    <property type="match status" value="1"/>
</dbReference>